<evidence type="ECO:0000256" key="7">
    <source>
        <dbReference type="PROSITE-ProRule" id="PRU01360"/>
    </source>
</evidence>
<evidence type="ECO:0000256" key="3">
    <source>
        <dbReference type="ARBA" id="ARBA00022452"/>
    </source>
</evidence>
<dbReference type="Pfam" id="PF07715">
    <property type="entry name" value="Plug"/>
    <property type="match status" value="1"/>
</dbReference>
<evidence type="ECO:0000256" key="4">
    <source>
        <dbReference type="ARBA" id="ARBA00022692"/>
    </source>
</evidence>
<dbReference type="Gene3D" id="2.170.130.10">
    <property type="entry name" value="TonB-dependent receptor, plug domain"/>
    <property type="match status" value="1"/>
</dbReference>
<dbReference type="Gene3D" id="2.40.170.20">
    <property type="entry name" value="TonB-dependent receptor, beta-barrel domain"/>
    <property type="match status" value="1"/>
</dbReference>
<comment type="caution">
    <text evidence="9">The sequence shown here is derived from an EMBL/GenBank/DDBJ whole genome shotgun (WGS) entry which is preliminary data.</text>
</comment>
<evidence type="ECO:0000256" key="6">
    <source>
        <dbReference type="ARBA" id="ARBA00023237"/>
    </source>
</evidence>
<keyword evidence="10" id="KW-1185">Reference proteome</keyword>
<evidence type="ECO:0000256" key="5">
    <source>
        <dbReference type="ARBA" id="ARBA00023136"/>
    </source>
</evidence>
<dbReference type="PROSITE" id="PS52016">
    <property type="entry name" value="TONB_DEPENDENT_REC_3"/>
    <property type="match status" value="1"/>
</dbReference>
<dbReference type="Proteomes" id="UP001597460">
    <property type="component" value="Unassembled WGS sequence"/>
</dbReference>
<comment type="similarity">
    <text evidence="7">Belongs to the TonB-dependent receptor family.</text>
</comment>
<feature type="domain" description="TonB-dependent receptor plug" evidence="8">
    <location>
        <begin position="104"/>
        <end position="226"/>
    </location>
</feature>
<comment type="subcellular location">
    <subcellularLocation>
        <location evidence="1 7">Cell outer membrane</location>
        <topology evidence="1 7">Multi-pass membrane protein</topology>
    </subcellularLocation>
</comment>
<evidence type="ECO:0000256" key="1">
    <source>
        <dbReference type="ARBA" id="ARBA00004571"/>
    </source>
</evidence>
<keyword evidence="5 7" id="KW-0472">Membrane</keyword>
<gene>
    <name evidence="9" type="ORF">ACFSVN_05655</name>
</gene>
<keyword evidence="2 7" id="KW-0813">Transport</keyword>
<keyword evidence="3 7" id="KW-1134">Transmembrane beta strand</keyword>
<keyword evidence="6 7" id="KW-0998">Cell outer membrane</keyword>
<dbReference type="NCBIfam" id="TIGR04057">
    <property type="entry name" value="SusC_RagA_signa"/>
    <property type="match status" value="1"/>
</dbReference>
<dbReference type="RefSeq" id="WP_390299844.1">
    <property type="nucleotide sequence ID" value="NZ_JBHULI010000022.1"/>
</dbReference>
<dbReference type="NCBIfam" id="TIGR04056">
    <property type="entry name" value="OMP_RagA_SusC"/>
    <property type="match status" value="1"/>
</dbReference>
<dbReference type="InterPro" id="IPR023996">
    <property type="entry name" value="TonB-dep_OMP_SusC/RagA"/>
</dbReference>
<protein>
    <submittedName>
        <fullName evidence="9">SusC/RagA family TonB-linked outer membrane protein</fullName>
    </submittedName>
</protein>
<dbReference type="Pfam" id="PF13715">
    <property type="entry name" value="CarbopepD_reg_2"/>
    <property type="match status" value="1"/>
</dbReference>
<evidence type="ECO:0000313" key="9">
    <source>
        <dbReference type="EMBL" id="MFD2531923.1"/>
    </source>
</evidence>
<dbReference type="InterPro" id="IPR008969">
    <property type="entry name" value="CarboxyPept-like_regulatory"/>
</dbReference>
<dbReference type="InterPro" id="IPR037066">
    <property type="entry name" value="Plug_dom_sf"/>
</dbReference>
<organism evidence="9 10">
    <name type="scientific">Gracilimonas halophila</name>
    <dbReference type="NCBI Taxonomy" id="1834464"/>
    <lineage>
        <taxon>Bacteria</taxon>
        <taxon>Pseudomonadati</taxon>
        <taxon>Balneolota</taxon>
        <taxon>Balneolia</taxon>
        <taxon>Balneolales</taxon>
        <taxon>Balneolaceae</taxon>
        <taxon>Gracilimonas</taxon>
    </lineage>
</organism>
<name>A0ABW5JHK3_9BACT</name>
<dbReference type="InterPro" id="IPR023997">
    <property type="entry name" value="TonB-dep_OMP_SusC/RagA_CS"/>
</dbReference>
<reference evidence="10" key="1">
    <citation type="journal article" date="2019" name="Int. J. Syst. Evol. Microbiol.">
        <title>The Global Catalogue of Microorganisms (GCM) 10K type strain sequencing project: providing services to taxonomists for standard genome sequencing and annotation.</title>
        <authorList>
            <consortium name="The Broad Institute Genomics Platform"/>
            <consortium name="The Broad Institute Genome Sequencing Center for Infectious Disease"/>
            <person name="Wu L."/>
            <person name="Ma J."/>
        </authorList>
    </citation>
    <scope>NUCLEOTIDE SEQUENCE [LARGE SCALE GENOMIC DNA]</scope>
    <source>
        <strain evidence="10">KCTC 52042</strain>
    </source>
</reference>
<proteinExistence type="inferred from homology"/>
<keyword evidence="4 7" id="KW-0812">Transmembrane</keyword>
<accession>A0ABW5JHK3</accession>
<evidence type="ECO:0000256" key="2">
    <source>
        <dbReference type="ARBA" id="ARBA00022448"/>
    </source>
</evidence>
<evidence type="ECO:0000313" key="10">
    <source>
        <dbReference type="Proteomes" id="UP001597460"/>
    </source>
</evidence>
<dbReference type="EMBL" id="JBHULI010000022">
    <property type="protein sequence ID" value="MFD2531923.1"/>
    <property type="molecule type" value="Genomic_DNA"/>
</dbReference>
<dbReference type="InterPro" id="IPR012910">
    <property type="entry name" value="Plug_dom"/>
</dbReference>
<dbReference type="Gene3D" id="2.60.40.1120">
    <property type="entry name" value="Carboxypeptidase-like, regulatory domain"/>
    <property type="match status" value="1"/>
</dbReference>
<sequence length="1033" mass="114522">MGSAQAQQRTITGTVTEAETNEPLPGVNVFVNNTNIGTSTNENGGYSLSRVPADADSLIFSFVGFQRLAVSIGSRSEINVTLQPTIQSLSDVVVTSFGIEQERKELGYSTQQIDSENLTVGNQTNMVNALSGKVSGVEITNTGGAPGRSSRIVIRGVNSLDPGANNQPLFVVDGVPIDNSTIESSGTPRGMSNRAADLNPNDIKSVNILKGSAATALYGVRAANGAVIITTKRGQAGETQINLNSTVGFDRINAYPEFQEVYGQGFSFQHQPESFWPNWGAKIEDVRENINPDWQYYDIWRDAAQTGVQLDNSINVSGGNENATYYASVSNLQHEGVLPYGNWDRTSVRLSGDISPRENLTVRASANYINSGGNRVLGDRFMESMMYWAPTKDVTNFEKENGTMRGYYNNEGSGNNPIYQAKHWTYEDDVNRMVGNVTLNYNPTEWFNVLYTLGSDYYSDQRTEIIPGPRGVENENVVSSTGAIEETRINSRDLNSTLNLTFRKDVTEKVSTRLRVGNDIFDRSFNNVVSTGSDFVTPLFYHLSNVRDISLSQTIRQRRLIGAYGDLMIDYDNFLYLNLTGRNDWSSTLPEDNRSFFYPSANIGFTFSDIMDLPDYVTYGKLRTSYSVVGKDAPVYATSNTYNTPSQFPLGGQVGFTRSNIRGSADLKPEQTTTLELGTDLRFLDNRLRFDFTWYKSNSRDQIFDVPISNATGYTRIITNAGEIENKGIELQIEGRPVQTRDFVWDVAVNYSQNRSEVVEIAEGINQILLGSSYGYAGSSASIQLTEGDPFGNIYGRSYERYYESGEPEDNIYLDEDRPIVIGDDGFPVVNTDQKVLGNTQPDWIGSIRNDFSYKNFNISFLIDAKWGQDVYSQYDNFFTAFGITKNTLNREDYHVFEGVTADGQPNTQEVWLGQGLDPEGRIDPGTGSVRDYGAGYHRNVKRGSTEEFVLDASYIKLRNIRLAYSLPQDLVTDLGLRRVTLSTTATNIILYTPFSGFDPESRAGGASTNAQGFTALDYPGVASFFFSVNLSL</sequence>
<dbReference type="SUPFAM" id="SSF49464">
    <property type="entry name" value="Carboxypeptidase regulatory domain-like"/>
    <property type="match status" value="1"/>
</dbReference>
<evidence type="ECO:0000259" key="8">
    <source>
        <dbReference type="Pfam" id="PF07715"/>
    </source>
</evidence>
<dbReference type="InterPro" id="IPR039426">
    <property type="entry name" value="TonB-dep_rcpt-like"/>
</dbReference>
<dbReference type="InterPro" id="IPR036942">
    <property type="entry name" value="Beta-barrel_TonB_sf"/>
</dbReference>
<dbReference type="SUPFAM" id="SSF56935">
    <property type="entry name" value="Porins"/>
    <property type="match status" value="1"/>
</dbReference>